<sequence>MESTKERITYAALQLFAEKGYQTVTVKEIADKVNIKAPSLYKHFKNKQEIFTSCKDLFYHRMHEVHDQLHMPDSTRPAFAYQSATTQKIIEIAENLFEFYLTDEVAANFRKILLIERYHNKELNQMYEEIFIDGAIDYEEKVFAELVEQGAFKKTEPHLLAIKFYAPIYFLIQKYEQRTESIEEGKEALKQVIIEFCQLYSNKEG</sequence>
<dbReference type="Pfam" id="PF00440">
    <property type="entry name" value="TetR_N"/>
    <property type="match status" value="1"/>
</dbReference>
<feature type="DNA-binding region" description="H-T-H motif" evidence="2">
    <location>
        <begin position="25"/>
        <end position="44"/>
    </location>
</feature>
<name>A0ABY5P801_9LACT</name>
<dbReference type="Proteomes" id="UP001315967">
    <property type="component" value="Chromosome"/>
</dbReference>
<proteinExistence type="predicted"/>
<dbReference type="PANTHER" id="PTHR43479:SF11">
    <property type="entry name" value="ACREF_ENVCD OPERON REPRESSOR-RELATED"/>
    <property type="match status" value="1"/>
</dbReference>
<dbReference type="PANTHER" id="PTHR43479">
    <property type="entry name" value="ACREF/ENVCD OPERON REPRESSOR-RELATED"/>
    <property type="match status" value="1"/>
</dbReference>
<keyword evidence="5" id="KW-1185">Reference proteome</keyword>
<dbReference type="SUPFAM" id="SSF48498">
    <property type="entry name" value="Tetracyclin repressor-like, C-terminal domain"/>
    <property type="match status" value="1"/>
</dbReference>
<feature type="domain" description="HTH tetR-type" evidence="3">
    <location>
        <begin position="2"/>
        <end position="62"/>
    </location>
</feature>
<evidence type="ECO:0000313" key="4">
    <source>
        <dbReference type="EMBL" id="UUX34789.1"/>
    </source>
</evidence>
<protein>
    <submittedName>
        <fullName evidence="4">TetR/AcrR family transcriptional regulator</fullName>
    </submittedName>
</protein>
<evidence type="ECO:0000256" key="1">
    <source>
        <dbReference type="ARBA" id="ARBA00023125"/>
    </source>
</evidence>
<dbReference type="InterPro" id="IPR001647">
    <property type="entry name" value="HTH_TetR"/>
</dbReference>
<evidence type="ECO:0000313" key="5">
    <source>
        <dbReference type="Proteomes" id="UP001315967"/>
    </source>
</evidence>
<dbReference type="InterPro" id="IPR009057">
    <property type="entry name" value="Homeodomain-like_sf"/>
</dbReference>
<dbReference type="PROSITE" id="PS50977">
    <property type="entry name" value="HTH_TETR_2"/>
    <property type="match status" value="1"/>
</dbReference>
<dbReference type="SUPFAM" id="SSF46689">
    <property type="entry name" value="Homeodomain-like"/>
    <property type="match status" value="1"/>
</dbReference>
<dbReference type="InterPro" id="IPR050624">
    <property type="entry name" value="HTH-type_Tx_Regulator"/>
</dbReference>
<keyword evidence="1 2" id="KW-0238">DNA-binding</keyword>
<accession>A0ABY5P801</accession>
<evidence type="ECO:0000256" key="2">
    <source>
        <dbReference type="PROSITE-ProRule" id="PRU00335"/>
    </source>
</evidence>
<dbReference type="InterPro" id="IPR036271">
    <property type="entry name" value="Tet_transcr_reg_TetR-rel_C_sf"/>
</dbReference>
<organism evidence="4 5">
    <name type="scientific">Fundicoccus culcitae</name>
    <dbReference type="NCBI Taxonomy" id="2969821"/>
    <lineage>
        <taxon>Bacteria</taxon>
        <taxon>Bacillati</taxon>
        <taxon>Bacillota</taxon>
        <taxon>Bacilli</taxon>
        <taxon>Lactobacillales</taxon>
        <taxon>Aerococcaceae</taxon>
        <taxon>Fundicoccus</taxon>
    </lineage>
</organism>
<dbReference type="PRINTS" id="PR00455">
    <property type="entry name" value="HTHTETR"/>
</dbReference>
<evidence type="ECO:0000259" key="3">
    <source>
        <dbReference type="PROSITE" id="PS50977"/>
    </source>
</evidence>
<dbReference type="RefSeq" id="WP_313794291.1">
    <property type="nucleotide sequence ID" value="NZ_CP102453.1"/>
</dbReference>
<gene>
    <name evidence="4" type="ORF">NRE15_03830</name>
</gene>
<dbReference type="EMBL" id="CP102453">
    <property type="protein sequence ID" value="UUX34789.1"/>
    <property type="molecule type" value="Genomic_DNA"/>
</dbReference>
<reference evidence="4 5" key="1">
    <citation type="submission" date="2022-08" db="EMBL/GenBank/DDBJ databases">
        <title>Aerococcaceae sp. nov isolated from spoiled eye mask.</title>
        <authorList>
            <person name="Zhou G."/>
            <person name="Xie X.-B."/>
            <person name="Shi Q.-S."/>
            <person name="Wang Y.-S."/>
            <person name="Wen X."/>
            <person name="Peng H."/>
            <person name="Yang X.-J."/>
            <person name="Tao H.-B."/>
            <person name="Huang X.-M."/>
        </authorList>
    </citation>
    <scope>NUCLEOTIDE SEQUENCE [LARGE SCALE GENOMIC DNA]</scope>
    <source>
        <strain evidence="5">DM20194951</strain>
    </source>
</reference>
<dbReference type="Gene3D" id="1.10.357.10">
    <property type="entry name" value="Tetracycline Repressor, domain 2"/>
    <property type="match status" value="1"/>
</dbReference>